<dbReference type="GO" id="GO:0008270">
    <property type="term" value="F:zinc ion binding"/>
    <property type="evidence" value="ECO:0007669"/>
    <property type="project" value="UniProtKB-KW"/>
</dbReference>
<dbReference type="OrthoDB" id="6103232at2759"/>
<evidence type="ECO:0000256" key="2">
    <source>
        <dbReference type="SAM" id="MobiDB-lite"/>
    </source>
</evidence>
<protein>
    <recommendedName>
        <fullName evidence="3">B box-type domain-containing protein</fullName>
    </recommendedName>
</protein>
<evidence type="ECO:0000313" key="5">
    <source>
        <dbReference type="Proteomes" id="UP000828390"/>
    </source>
</evidence>
<organism evidence="4 5">
    <name type="scientific">Dreissena polymorpha</name>
    <name type="common">Zebra mussel</name>
    <name type="synonym">Mytilus polymorpha</name>
    <dbReference type="NCBI Taxonomy" id="45954"/>
    <lineage>
        <taxon>Eukaryota</taxon>
        <taxon>Metazoa</taxon>
        <taxon>Spiralia</taxon>
        <taxon>Lophotrochozoa</taxon>
        <taxon>Mollusca</taxon>
        <taxon>Bivalvia</taxon>
        <taxon>Autobranchia</taxon>
        <taxon>Heteroconchia</taxon>
        <taxon>Euheterodonta</taxon>
        <taxon>Imparidentia</taxon>
        <taxon>Neoheterodontei</taxon>
        <taxon>Myida</taxon>
        <taxon>Dreissenoidea</taxon>
        <taxon>Dreissenidae</taxon>
        <taxon>Dreissena</taxon>
    </lineage>
</organism>
<keyword evidence="1" id="KW-0863">Zinc-finger</keyword>
<comment type="caution">
    <text evidence="4">The sequence shown here is derived from an EMBL/GenBank/DDBJ whole genome shotgun (WGS) entry which is preliminary data.</text>
</comment>
<evidence type="ECO:0000256" key="1">
    <source>
        <dbReference type="PROSITE-ProRule" id="PRU00024"/>
    </source>
</evidence>
<dbReference type="EMBL" id="JAIWYP010000012">
    <property type="protein sequence ID" value="KAH3729406.1"/>
    <property type="molecule type" value="Genomic_DNA"/>
</dbReference>
<reference evidence="4" key="2">
    <citation type="submission" date="2020-11" db="EMBL/GenBank/DDBJ databases">
        <authorList>
            <person name="McCartney M.A."/>
            <person name="Auch B."/>
            <person name="Kono T."/>
            <person name="Mallez S."/>
            <person name="Becker A."/>
            <person name="Gohl D.M."/>
            <person name="Silverstein K.A.T."/>
            <person name="Koren S."/>
            <person name="Bechman K.B."/>
            <person name="Herman A."/>
            <person name="Abrahante J.E."/>
            <person name="Garbe J."/>
        </authorList>
    </citation>
    <scope>NUCLEOTIDE SEQUENCE</scope>
    <source>
        <strain evidence="4">Duluth1</strain>
        <tissue evidence="4">Whole animal</tissue>
    </source>
</reference>
<dbReference type="PROSITE" id="PS50119">
    <property type="entry name" value="ZF_BBOX"/>
    <property type="match status" value="1"/>
</dbReference>
<keyword evidence="1" id="KW-0862">Zinc</keyword>
<gene>
    <name evidence="4" type="ORF">DPMN_055377</name>
</gene>
<accession>A0A9D4CRA5</accession>
<dbReference type="InterPro" id="IPR047153">
    <property type="entry name" value="TRIM45/56/19-like"/>
</dbReference>
<name>A0A9D4CRA5_DREPO</name>
<dbReference type="Proteomes" id="UP000828390">
    <property type="component" value="Unassembled WGS sequence"/>
</dbReference>
<evidence type="ECO:0000313" key="4">
    <source>
        <dbReference type="EMBL" id="KAH3729406.1"/>
    </source>
</evidence>
<dbReference type="PANTHER" id="PTHR25462:SF296">
    <property type="entry name" value="MEIOTIC P26, ISOFORM F"/>
    <property type="match status" value="1"/>
</dbReference>
<dbReference type="SUPFAM" id="SSF57845">
    <property type="entry name" value="B-box zinc-binding domain"/>
    <property type="match status" value="1"/>
</dbReference>
<dbReference type="PANTHER" id="PTHR25462">
    <property type="entry name" value="BONUS, ISOFORM C-RELATED"/>
    <property type="match status" value="1"/>
</dbReference>
<dbReference type="CDD" id="cd19756">
    <property type="entry name" value="Bbox2"/>
    <property type="match status" value="1"/>
</dbReference>
<keyword evidence="5" id="KW-1185">Reference proteome</keyword>
<dbReference type="AlphaFoldDB" id="A0A9D4CRA5"/>
<dbReference type="Gene3D" id="3.30.160.60">
    <property type="entry name" value="Classic Zinc Finger"/>
    <property type="match status" value="1"/>
</dbReference>
<dbReference type="Gene3D" id="2.120.10.30">
    <property type="entry name" value="TolB, C-terminal domain"/>
    <property type="match status" value="1"/>
</dbReference>
<sequence length="663" mass="74266">MESQGQKSDLSYPGKSDGEILDQSDPGKSDREHLDPLVAVKSNRGILEFQEEKINHERIDNGHLDTGISNHVKLNHSMSDPGKLGLEHTNGVDFQYTTMNSEFPVETEVDGLENGIAQKEEINCEACKKQSKMKVATKYCWQCSQYICDHCETMHGYFAALETHLLVNIEELRATRAPEADGAPVLPIEYCPKHPAKLIDMYCRNHDVVACSLCFLPHYKLCGDIHYVPDIAQETVDMVGVEKTQTDVRATTRNIDDVIAMCQTVISDLDSSKQVAMETIRDFRLYLKKVIDKIEQKTIHDVEARHKDLVNQVEAEITKALTLKVSAEERSLQLQIADGNKSRLLVSQTFGKHVVLDYESLIKQIKQTTAKTKIFYRNDSTITSFLNSLPGLGFIRDQKPKFAVVKSCEKYDVKLDGDENCIIWGSCIDGNGNIVLADNANNSLKLMDKMNYNIIAKCPLPASPRSLYRVNETEVAASLSNRTICFVQSDEELTIKRFVEVDHNCFGLALADGEMYISDGSQRVLVYTLDGKHVRTIERDQHDDVIFSESRDITTSDDGNRIHVADSRKGVVTLNKEGRLLWRYKGSEVKGAYGVCTDGSGNLLVTGILSHNVVMIGKNGEKGGEVVKPSDDVTSPVSVCFDRQNERVLVTRNGNYIYAFEFE</sequence>
<feature type="region of interest" description="Disordered" evidence="2">
    <location>
        <begin position="1"/>
        <end position="33"/>
    </location>
</feature>
<keyword evidence="1" id="KW-0479">Metal-binding</keyword>
<dbReference type="SUPFAM" id="SSF101898">
    <property type="entry name" value="NHL repeat"/>
    <property type="match status" value="1"/>
</dbReference>
<evidence type="ECO:0000259" key="3">
    <source>
        <dbReference type="PROSITE" id="PS50119"/>
    </source>
</evidence>
<reference evidence="4" key="1">
    <citation type="journal article" date="2019" name="bioRxiv">
        <title>The Genome of the Zebra Mussel, Dreissena polymorpha: A Resource for Invasive Species Research.</title>
        <authorList>
            <person name="McCartney M.A."/>
            <person name="Auch B."/>
            <person name="Kono T."/>
            <person name="Mallez S."/>
            <person name="Zhang Y."/>
            <person name="Obille A."/>
            <person name="Becker A."/>
            <person name="Abrahante J.E."/>
            <person name="Garbe J."/>
            <person name="Badalamenti J.P."/>
            <person name="Herman A."/>
            <person name="Mangelson H."/>
            <person name="Liachko I."/>
            <person name="Sullivan S."/>
            <person name="Sone E.D."/>
            <person name="Koren S."/>
            <person name="Silverstein K.A.T."/>
            <person name="Beckman K.B."/>
            <person name="Gohl D.M."/>
        </authorList>
    </citation>
    <scope>NUCLEOTIDE SEQUENCE</scope>
    <source>
        <strain evidence="4">Duluth1</strain>
        <tissue evidence="4">Whole animal</tissue>
    </source>
</reference>
<dbReference type="InterPro" id="IPR000315">
    <property type="entry name" value="Znf_B-box"/>
</dbReference>
<dbReference type="InterPro" id="IPR011042">
    <property type="entry name" value="6-blade_b-propeller_TolB-like"/>
</dbReference>
<proteinExistence type="predicted"/>
<feature type="domain" description="B box-type" evidence="3">
    <location>
        <begin position="119"/>
        <end position="169"/>
    </location>
</feature>